<name>A0A847D2R2_9LACT</name>
<dbReference type="InterPro" id="IPR008927">
    <property type="entry name" value="6-PGluconate_DH-like_C_sf"/>
</dbReference>
<dbReference type="InterPro" id="IPR013328">
    <property type="entry name" value="6PGD_dom2"/>
</dbReference>
<keyword evidence="3" id="KW-0520">NAD</keyword>
<evidence type="ECO:0000256" key="2">
    <source>
        <dbReference type="ARBA" id="ARBA00023002"/>
    </source>
</evidence>
<feature type="domain" description="3-hydroxyisobutyrate dehydrogenase-like NAD-binding" evidence="6">
    <location>
        <begin position="165"/>
        <end position="285"/>
    </location>
</feature>
<dbReference type="EMBL" id="JAAZCD010000041">
    <property type="protein sequence ID" value="NLD30980.1"/>
    <property type="molecule type" value="Genomic_DNA"/>
</dbReference>
<keyword evidence="2" id="KW-0560">Oxidoreductase</keyword>
<dbReference type="PANTHER" id="PTHR43060:SF15">
    <property type="entry name" value="3-HYDROXYISOBUTYRATE DEHYDROGENASE-LIKE 1, MITOCHONDRIAL-RELATED"/>
    <property type="match status" value="1"/>
</dbReference>
<evidence type="ECO:0000313" key="8">
    <source>
        <dbReference type="Proteomes" id="UP000589373"/>
    </source>
</evidence>
<reference evidence="7 8" key="1">
    <citation type="journal article" date="2020" name="Biotechnol. Biofuels">
        <title>New insights from the biogas microbiome by comprehensive genome-resolved metagenomics of nearly 1600 species originating from multiple anaerobic digesters.</title>
        <authorList>
            <person name="Campanaro S."/>
            <person name="Treu L."/>
            <person name="Rodriguez-R L.M."/>
            <person name="Kovalovszki A."/>
            <person name="Ziels R.M."/>
            <person name="Maus I."/>
            <person name="Zhu X."/>
            <person name="Kougias P.G."/>
            <person name="Basile A."/>
            <person name="Luo G."/>
            <person name="Schluter A."/>
            <person name="Konstantinidis K.T."/>
            <person name="Angelidaki I."/>
        </authorList>
    </citation>
    <scope>NUCLEOTIDE SEQUENCE [LARGE SCALE GENOMIC DNA]</scope>
    <source>
        <strain evidence="7">AS07pgkLD_105</strain>
    </source>
</reference>
<dbReference type="Gene3D" id="1.10.1040.10">
    <property type="entry name" value="N-(1-d-carboxylethyl)-l-norvaline Dehydrogenase, domain 2"/>
    <property type="match status" value="1"/>
</dbReference>
<dbReference type="PIRSF" id="PIRSF000103">
    <property type="entry name" value="HIBADH"/>
    <property type="match status" value="1"/>
</dbReference>
<protein>
    <submittedName>
        <fullName evidence="7">NAD(P)-dependent oxidoreductase</fullName>
    </submittedName>
</protein>
<sequence>MEKIGFIGTGVMGSSMIKHLLNAGYPVRVYNRTKSRADAVVSEGAVWCDTPAAVTAQSDIVITIVGYPKDVEETYFGESGIFSKADDHHILIDMTTSTPTLARKIAAFGKESGVRTLDAPVSGGDKGAQNGTLTTMVGGEEGTFDAVKGVLSVFSSKVMLQGPAGSGQHTKMANQIMVAGTMTGMTELLVYSKAAGLDLERVIEQVGSGSAANWSLTNYAPRILKEDYSAGFFVKHFVKDLKIALDEADKLGIDLPATRQAAQLYEQLASKGFADDGTQALVKLWWGEYAEI</sequence>
<proteinExistence type="inferred from homology"/>
<dbReference type="GO" id="GO:0050661">
    <property type="term" value="F:NADP binding"/>
    <property type="evidence" value="ECO:0007669"/>
    <property type="project" value="InterPro"/>
</dbReference>
<dbReference type="Pfam" id="PF14833">
    <property type="entry name" value="NAD_binding_11"/>
    <property type="match status" value="1"/>
</dbReference>
<dbReference type="PANTHER" id="PTHR43060">
    <property type="entry name" value="3-HYDROXYISOBUTYRATE DEHYDROGENASE-LIKE 1, MITOCHONDRIAL-RELATED"/>
    <property type="match status" value="1"/>
</dbReference>
<comment type="caution">
    <text evidence="7">The sequence shown here is derived from an EMBL/GenBank/DDBJ whole genome shotgun (WGS) entry which is preliminary data.</text>
</comment>
<dbReference type="InterPro" id="IPR015815">
    <property type="entry name" value="HIBADH-related"/>
</dbReference>
<dbReference type="Proteomes" id="UP000589373">
    <property type="component" value="Unassembled WGS sequence"/>
</dbReference>
<dbReference type="InterPro" id="IPR029154">
    <property type="entry name" value="HIBADH-like_NADP-bd"/>
</dbReference>
<dbReference type="GO" id="GO:0051287">
    <property type="term" value="F:NAD binding"/>
    <property type="evidence" value="ECO:0007669"/>
    <property type="project" value="InterPro"/>
</dbReference>
<dbReference type="SUPFAM" id="SSF51735">
    <property type="entry name" value="NAD(P)-binding Rossmann-fold domains"/>
    <property type="match status" value="1"/>
</dbReference>
<dbReference type="InterPro" id="IPR036291">
    <property type="entry name" value="NAD(P)-bd_dom_sf"/>
</dbReference>
<dbReference type="Gene3D" id="3.40.50.720">
    <property type="entry name" value="NAD(P)-binding Rossmann-like Domain"/>
    <property type="match status" value="1"/>
</dbReference>
<dbReference type="GO" id="GO:0016491">
    <property type="term" value="F:oxidoreductase activity"/>
    <property type="evidence" value="ECO:0007669"/>
    <property type="project" value="UniProtKB-KW"/>
</dbReference>
<feature type="active site" evidence="4">
    <location>
        <position position="171"/>
    </location>
</feature>
<evidence type="ECO:0000256" key="4">
    <source>
        <dbReference type="PIRSR" id="PIRSR000103-1"/>
    </source>
</evidence>
<dbReference type="AlphaFoldDB" id="A0A847D2R2"/>
<dbReference type="RefSeq" id="WP_276641647.1">
    <property type="nucleotide sequence ID" value="NZ_JAAZCD010000041.1"/>
</dbReference>
<evidence type="ECO:0000259" key="5">
    <source>
        <dbReference type="Pfam" id="PF03446"/>
    </source>
</evidence>
<gene>
    <name evidence="7" type="ORF">GX662_01780</name>
</gene>
<evidence type="ECO:0000256" key="1">
    <source>
        <dbReference type="ARBA" id="ARBA00009080"/>
    </source>
</evidence>
<comment type="similarity">
    <text evidence="1">Belongs to the HIBADH-related family.</text>
</comment>
<accession>A0A847D2R2</accession>
<evidence type="ECO:0000313" key="7">
    <source>
        <dbReference type="EMBL" id="NLD30980.1"/>
    </source>
</evidence>
<dbReference type="InterPro" id="IPR006115">
    <property type="entry name" value="6PGDH_NADP-bd"/>
</dbReference>
<feature type="domain" description="6-phosphogluconate dehydrogenase NADP-binding" evidence="5">
    <location>
        <begin position="3"/>
        <end position="160"/>
    </location>
</feature>
<evidence type="ECO:0000259" key="6">
    <source>
        <dbReference type="Pfam" id="PF14833"/>
    </source>
</evidence>
<organism evidence="7 8">
    <name type="scientific">Trichococcus flocculiformis</name>
    <dbReference type="NCBI Taxonomy" id="82803"/>
    <lineage>
        <taxon>Bacteria</taxon>
        <taxon>Bacillati</taxon>
        <taxon>Bacillota</taxon>
        <taxon>Bacilli</taxon>
        <taxon>Lactobacillales</taxon>
        <taxon>Carnobacteriaceae</taxon>
        <taxon>Trichococcus</taxon>
    </lineage>
</organism>
<dbReference type="Pfam" id="PF03446">
    <property type="entry name" value="NAD_binding_2"/>
    <property type="match status" value="1"/>
</dbReference>
<evidence type="ECO:0000256" key="3">
    <source>
        <dbReference type="ARBA" id="ARBA00023027"/>
    </source>
</evidence>
<dbReference type="SUPFAM" id="SSF48179">
    <property type="entry name" value="6-phosphogluconate dehydrogenase C-terminal domain-like"/>
    <property type="match status" value="1"/>
</dbReference>